<dbReference type="RefSeq" id="WP_188978014.1">
    <property type="nucleotide sequence ID" value="NZ_BMPD01000003.1"/>
</dbReference>
<name>A0A830EYP0_9EURY</name>
<dbReference type="InterPro" id="IPR050141">
    <property type="entry name" value="GCL_type2/YbdK_subfam"/>
</dbReference>
<evidence type="ECO:0000313" key="2">
    <source>
        <dbReference type="EMBL" id="GGK70233.1"/>
    </source>
</evidence>
<dbReference type="Gene3D" id="3.30.590.20">
    <property type="match status" value="1"/>
</dbReference>
<reference evidence="2" key="2">
    <citation type="submission" date="2020-09" db="EMBL/GenBank/DDBJ databases">
        <authorList>
            <person name="Sun Q."/>
            <person name="Ohkuma M."/>
        </authorList>
    </citation>
    <scope>NUCLEOTIDE SEQUENCE</scope>
    <source>
        <strain evidence="2">JCM 19018</strain>
    </source>
</reference>
<organism evidence="2 3">
    <name type="scientific">Haloarcula sebkhae</name>
    <dbReference type="NCBI Taxonomy" id="932660"/>
    <lineage>
        <taxon>Archaea</taxon>
        <taxon>Methanobacteriati</taxon>
        <taxon>Methanobacteriota</taxon>
        <taxon>Stenosarchaea group</taxon>
        <taxon>Halobacteria</taxon>
        <taxon>Halobacteriales</taxon>
        <taxon>Haloarculaceae</taxon>
        <taxon>Haloarcula</taxon>
    </lineage>
</organism>
<feature type="region of interest" description="Disordered" evidence="1">
    <location>
        <begin position="55"/>
        <end position="206"/>
    </location>
</feature>
<accession>A0A830EYP0</accession>
<gene>
    <name evidence="2" type="ORF">GCM10009067_23090</name>
</gene>
<dbReference type="PANTHER" id="PTHR36510">
    <property type="entry name" value="GLUTAMATE--CYSTEINE LIGASE 2-RELATED"/>
    <property type="match status" value="1"/>
</dbReference>
<protein>
    <recommendedName>
        <fullName evidence="4">Glutamate--cysteine ligase</fullName>
    </recommendedName>
</protein>
<dbReference type="Proteomes" id="UP000614221">
    <property type="component" value="Unassembled WGS sequence"/>
</dbReference>
<dbReference type="Pfam" id="PF04107">
    <property type="entry name" value="GCS2"/>
    <property type="match status" value="1"/>
</dbReference>
<dbReference type="SUPFAM" id="SSF55931">
    <property type="entry name" value="Glutamine synthetase/guanido kinase"/>
    <property type="match status" value="1"/>
</dbReference>
<proteinExistence type="predicted"/>
<reference evidence="2" key="1">
    <citation type="journal article" date="2014" name="Int. J. Syst. Evol. Microbiol.">
        <title>Complete genome sequence of Corynebacterium casei LMG S-19264T (=DSM 44701T), isolated from a smear-ripened cheese.</title>
        <authorList>
            <consortium name="US DOE Joint Genome Institute (JGI-PGF)"/>
            <person name="Walter F."/>
            <person name="Albersmeier A."/>
            <person name="Kalinowski J."/>
            <person name="Ruckert C."/>
        </authorList>
    </citation>
    <scope>NUCLEOTIDE SEQUENCE</scope>
    <source>
        <strain evidence="2">JCM 19018</strain>
    </source>
</reference>
<evidence type="ECO:0000313" key="3">
    <source>
        <dbReference type="Proteomes" id="UP000614221"/>
    </source>
</evidence>
<evidence type="ECO:0008006" key="4">
    <source>
        <dbReference type="Google" id="ProtNLM"/>
    </source>
</evidence>
<dbReference type="AlphaFoldDB" id="A0A830EYP0"/>
<dbReference type="EMBL" id="BMPD01000003">
    <property type="protein sequence ID" value="GGK70233.1"/>
    <property type="molecule type" value="Genomic_DNA"/>
</dbReference>
<feature type="compositionally biased region" description="Acidic residues" evidence="1">
    <location>
        <begin position="61"/>
        <end position="81"/>
    </location>
</feature>
<dbReference type="GO" id="GO:0016879">
    <property type="term" value="F:ligase activity, forming carbon-nitrogen bonds"/>
    <property type="evidence" value="ECO:0007669"/>
    <property type="project" value="TreeGrafter"/>
</dbReference>
<comment type="caution">
    <text evidence="2">The sequence shown here is derived from an EMBL/GenBank/DDBJ whole genome shotgun (WGS) entry which is preliminary data.</text>
</comment>
<dbReference type="InterPro" id="IPR014746">
    <property type="entry name" value="Gln_synth/guanido_kin_cat_dom"/>
</dbReference>
<dbReference type="InterPro" id="IPR006336">
    <property type="entry name" value="GCS2"/>
</dbReference>
<dbReference type="PANTHER" id="PTHR36510:SF3">
    <property type="entry name" value="CONSERVED PROTEIN"/>
    <property type="match status" value="1"/>
</dbReference>
<sequence>MDDIVDLVTRSLADETAAAFTERVDEQAMRLRKAIEAGEFDNEAFSVGLEIELYAINAEPDPPEPDDGEGSEEATEEDLNDDLSGSGSAAWSGSLDAPAEPEGGGGASLEPNGDGASLEPDDSNPLEPGGDASPDQNAGETADEPEDSFGPGEGPSLDIDPDSPLAEDEPETPEEEEAEPAVESSVEEESDEPYMDPEDWNGRLTPLPDVVFEGEANKELGLHNAEVNTEPNSFDETGMEVQTTAVEMQTKQARQQASKHNCELVLDAMWTIPPEEGSEQYLSAHETNDGVVLADNMRQAPRYVALDNEALDHAGGSIDFDVPGYSGSFPTILFESLATSIQPHLQIPDAEAFSEYYNAAIRTLGPLLALSVNSPFLPADMYGDTDGEWLCANTHHELRIAAFEQSVNTSENPKVRVPRDLDDTTDVVGRVVDDDLFAPFLREFLHDDDRTGFEDEFWEFDHKRGTYWRWLRCVAGGTPVEGASTEKSLRIEYRPLPTQPHAKDMIGLQALTVGLIRGLVVADHPAAELPWQEAKRSFYSAAQDGSDADLSWVTAEGERTVDHDDIYDEVFQYARLGLAEQGVPEARIDEYLDPIEARYEAGMTPSDWKIARVREYIDDGDDLSTAIESMQRDYIAASREHHSFEEWL</sequence>
<evidence type="ECO:0000256" key="1">
    <source>
        <dbReference type="SAM" id="MobiDB-lite"/>
    </source>
</evidence>
<dbReference type="OrthoDB" id="194541at2157"/>
<feature type="compositionally biased region" description="Low complexity" evidence="1">
    <location>
        <begin position="82"/>
        <end position="101"/>
    </location>
</feature>
<feature type="compositionally biased region" description="Acidic residues" evidence="1">
    <location>
        <begin position="159"/>
        <end position="199"/>
    </location>
</feature>